<dbReference type="Proteomes" id="UP000789702">
    <property type="component" value="Unassembled WGS sequence"/>
</dbReference>
<sequence>VPLAPMRKILVQQNLEKEKQECKKNREQQKIAAKINWKKKGFVHFHQSKSEQLKNLLPHDISECQALNDIKKIVAKSGYYSDEISETDDELADDERRKKIQHPLDDDLNNHVVKIIYIYIDTTEMEWWETDIDDNSTPPAGAPSWCISCNYVLAISLGPVINSPSAGDDSDNYLESCAIASNTHF</sequence>
<organism evidence="1 2">
    <name type="scientific">Dentiscutata heterogama</name>
    <dbReference type="NCBI Taxonomy" id="1316150"/>
    <lineage>
        <taxon>Eukaryota</taxon>
        <taxon>Fungi</taxon>
        <taxon>Fungi incertae sedis</taxon>
        <taxon>Mucoromycota</taxon>
        <taxon>Glomeromycotina</taxon>
        <taxon>Glomeromycetes</taxon>
        <taxon>Diversisporales</taxon>
        <taxon>Gigasporaceae</taxon>
        <taxon>Dentiscutata</taxon>
    </lineage>
</organism>
<accession>A0ACA9PTG9</accession>
<reference evidence="1" key="1">
    <citation type="submission" date="2021-06" db="EMBL/GenBank/DDBJ databases">
        <authorList>
            <person name="Kallberg Y."/>
            <person name="Tangrot J."/>
            <person name="Rosling A."/>
        </authorList>
    </citation>
    <scope>NUCLEOTIDE SEQUENCE</scope>
    <source>
        <strain evidence="1">IL203A</strain>
    </source>
</reference>
<comment type="caution">
    <text evidence="1">The sequence shown here is derived from an EMBL/GenBank/DDBJ whole genome shotgun (WGS) entry which is preliminary data.</text>
</comment>
<dbReference type="EMBL" id="CAJVPU010033867">
    <property type="protein sequence ID" value="CAG8723602.1"/>
    <property type="molecule type" value="Genomic_DNA"/>
</dbReference>
<feature type="non-terminal residue" evidence="1">
    <location>
        <position position="185"/>
    </location>
</feature>
<keyword evidence="2" id="KW-1185">Reference proteome</keyword>
<evidence type="ECO:0000313" key="2">
    <source>
        <dbReference type="Proteomes" id="UP000789702"/>
    </source>
</evidence>
<proteinExistence type="predicted"/>
<evidence type="ECO:0000313" key="1">
    <source>
        <dbReference type="EMBL" id="CAG8723602.1"/>
    </source>
</evidence>
<feature type="non-terminal residue" evidence="1">
    <location>
        <position position="1"/>
    </location>
</feature>
<name>A0ACA9PTG9_9GLOM</name>
<gene>
    <name evidence="1" type="ORF">DHETER_LOCUS12977</name>
</gene>
<protein>
    <submittedName>
        <fullName evidence="1">10985_t:CDS:1</fullName>
    </submittedName>
</protein>